<keyword evidence="2" id="KW-0732">Signal</keyword>
<keyword evidence="4" id="KW-1185">Reference proteome</keyword>
<dbReference type="Proteomes" id="UP000478052">
    <property type="component" value="Unassembled WGS sequence"/>
</dbReference>
<keyword evidence="3" id="KW-0548">Nucleotidyltransferase</keyword>
<sequence>MLLYSYLVAYTFLCLRVSTTLVVAEGNTLAALEDRANAALVAVAGHIGDLGLQLAVDKTEAVVFKAQYGPADLRLRIGDQAVQLCVSLKYLGVVHEGKGAWYGAHYSAAADKARRVMAALRGLMPNVGGPREPRRCLLQGVVHSVMLYGAPTWGADLALSRTGPKAMASVHNLAAISSVCAYRTMSYDTATVVARTVPIVLMAQERYASFEIRRTRWLAGTSDGGPLPPDAPPEAAPADDTQSLRSRVLAKWARGIDEAEPPTDSGREWTRSLIPPDLLCSWVSRTHGEMSFHLTQLMTGHGCFNRFLRKINRAPSAGCSHCGPPDGYAEAVDDARHILLSCEAFRDAGESGQLGSGGYVHEGCDGSQGGGGTRQAAPTGDSSIQATEMTEARDGGPGGGRAVGEGGPPGSGLRGRLQVEATDAREGPRGEGLSRPPPKIVRSSPLLHGVSGCWVYCRFKEKKKKKKGVYE</sequence>
<accession>A0A6G0YPX6</accession>
<dbReference type="OrthoDB" id="415822at2759"/>
<reference evidence="3 4" key="1">
    <citation type="submission" date="2019-08" db="EMBL/GenBank/DDBJ databases">
        <title>Whole genome of Aphis craccivora.</title>
        <authorList>
            <person name="Voronova N.V."/>
            <person name="Shulinski R.S."/>
            <person name="Bandarenka Y.V."/>
            <person name="Zhorov D.G."/>
            <person name="Warner D."/>
        </authorList>
    </citation>
    <scope>NUCLEOTIDE SEQUENCE [LARGE SCALE GENOMIC DNA]</scope>
    <source>
        <strain evidence="3">180601</strain>
        <tissue evidence="3">Whole Body</tissue>
    </source>
</reference>
<keyword evidence="3" id="KW-0695">RNA-directed DNA polymerase</keyword>
<comment type="caution">
    <text evidence="3">The sequence shown here is derived from an EMBL/GenBank/DDBJ whole genome shotgun (WGS) entry which is preliminary data.</text>
</comment>
<keyword evidence="3" id="KW-0808">Transferase</keyword>
<dbReference type="AlphaFoldDB" id="A0A6G0YPX6"/>
<dbReference type="GO" id="GO:0003964">
    <property type="term" value="F:RNA-directed DNA polymerase activity"/>
    <property type="evidence" value="ECO:0007669"/>
    <property type="project" value="UniProtKB-KW"/>
</dbReference>
<feature type="chain" id="PRO_5026199334" evidence="2">
    <location>
        <begin position="25"/>
        <end position="471"/>
    </location>
</feature>
<proteinExistence type="predicted"/>
<evidence type="ECO:0000313" key="3">
    <source>
        <dbReference type="EMBL" id="KAF0759577.1"/>
    </source>
</evidence>
<evidence type="ECO:0000256" key="2">
    <source>
        <dbReference type="SAM" id="SignalP"/>
    </source>
</evidence>
<protein>
    <submittedName>
        <fullName evidence="3">Reverse transcriptase domain-containing protein</fullName>
    </submittedName>
</protein>
<feature type="compositionally biased region" description="Gly residues" evidence="1">
    <location>
        <begin position="359"/>
        <end position="373"/>
    </location>
</feature>
<feature type="compositionally biased region" description="Gly residues" evidence="1">
    <location>
        <begin position="395"/>
        <end position="413"/>
    </location>
</feature>
<feature type="signal peptide" evidence="2">
    <location>
        <begin position="1"/>
        <end position="24"/>
    </location>
</feature>
<gene>
    <name evidence="3" type="ORF">FWK35_00017170</name>
</gene>
<feature type="compositionally biased region" description="Pro residues" evidence="1">
    <location>
        <begin position="226"/>
        <end position="235"/>
    </location>
</feature>
<evidence type="ECO:0000256" key="1">
    <source>
        <dbReference type="SAM" id="MobiDB-lite"/>
    </source>
</evidence>
<feature type="region of interest" description="Disordered" evidence="1">
    <location>
        <begin position="221"/>
        <end position="242"/>
    </location>
</feature>
<organism evidence="3 4">
    <name type="scientific">Aphis craccivora</name>
    <name type="common">Cowpea aphid</name>
    <dbReference type="NCBI Taxonomy" id="307492"/>
    <lineage>
        <taxon>Eukaryota</taxon>
        <taxon>Metazoa</taxon>
        <taxon>Ecdysozoa</taxon>
        <taxon>Arthropoda</taxon>
        <taxon>Hexapoda</taxon>
        <taxon>Insecta</taxon>
        <taxon>Pterygota</taxon>
        <taxon>Neoptera</taxon>
        <taxon>Paraneoptera</taxon>
        <taxon>Hemiptera</taxon>
        <taxon>Sternorrhyncha</taxon>
        <taxon>Aphidomorpha</taxon>
        <taxon>Aphidoidea</taxon>
        <taxon>Aphididae</taxon>
        <taxon>Aphidini</taxon>
        <taxon>Aphis</taxon>
        <taxon>Aphis</taxon>
    </lineage>
</organism>
<dbReference type="EMBL" id="VUJU01002948">
    <property type="protein sequence ID" value="KAF0759577.1"/>
    <property type="molecule type" value="Genomic_DNA"/>
</dbReference>
<evidence type="ECO:0000313" key="4">
    <source>
        <dbReference type="Proteomes" id="UP000478052"/>
    </source>
</evidence>
<feature type="region of interest" description="Disordered" evidence="1">
    <location>
        <begin position="359"/>
        <end position="443"/>
    </location>
</feature>
<name>A0A6G0YPX6_APHCR</name>